<dbReference type="GO" id="GO:0043565">
    <property type="term" value="F:sequence-specific DNA binding"/>
    <property type="evidence" value="ECO:0007669"/>
    <property type="project" value="InterPro"/>
</dbReference>
<name>A0A3A4QX68_9BACT</name>
<organism evidence="7 8">
    <name type="scientific">Candidatus Auribacter fodinae</name>
    <dbReference type="NCBI Taxonomy" id="2093366"/>
    <lineage>
        <taxon>Bacteria</taxon>
        <taxon>Pseudomonadati</taxon>
        <taxon>Candidatus Auribacterota</taxon>
        <taxon>Candidatus Auribacteria</taxon>
        <taxon>Candidatus Auribacterales</taxon>
        <taxon>Candidatus Auribacteraceae</taxon>
        <taxon>Candidatus Auribacter</taxon>
    </lineage>
</organism>
<dbReference type="PANTHER" id="PTHR32071">
    <property type="entry name" value="TRANSCRIPTIONAL REGULATORY PROTEIN"/>
    <property type="match status" value="1"/>
</dbReference>
<dbReference type="Pfam" id="PF25601">
    <property type="entry name" value="AAA_lid_14"/>
    <property type="match status" value="1"/>
</dbReference>
<dbReference type="GO" id="GO:0005524">
    <property type="term" value="F:ATP binding"/>
    <property type="evidence" value="ECO:0007669"/>
    <property type="project" value="UniProtKB-KW"/>
</dbReference>
<dbReference type="InterPro" id="IPR025943">
    <property type="entry name" value="Sigma_54_int_dom_ATP-bd_2"/>
</dbReference>
<evidence type="ECO:0000256" key="2">
    <source>
        <dbReference type="ARBA" id="ARBA00022840"/>
    </source>
</evidence>
<evidence type="ECO:0000256" key="4">
    <source>
        <dbReference type="ARBA" id="ARBA00023125"/>
    </source>
</evidence>
<reference evidence="7 8" key="1">
    <citation type="journal article" date="2017" name="ISME J.">
        <title>Energy and carbon metabolisms in a deep terrestrial subsurface fluid microbial community.</title>
        <authorList>
            <person name="Momper L."/>
            <person name="Jungbluth S.P."/>
            <person name="Lee M.D."/>
            <person name="Amend J.P."/>
        </authorList>
    </citation>
    <scope>NUCLEOTIDE SEQUENCE [LARGE SCALE GENOMIC DNA]</scope>
    <source>
        <strain evidence="7">SURF_26</strain>
    </source>
</reference>
<evidence type="ECO:0000256" key="5">
    <source>
        <dbReference type="ARBA" id="ARBA00023163"/>
    </source>
</evidence>
<dbReference type="InterPro" id="IPR027417">
    <property type="entry name" value="P-loop_NTPase"/>
</dbReference>
<dbReference type="InterPro" id="IPR003593">
    <property type="entry name" value="AAA+_ATPase"/>
</dbReference>
<dbReference type="PROSITE" id="PS00676">
    <property type="entry name" value="SIGMA54_INTERACT_2"/>
    <property type="match status" value="1"/>
</dbReference>
<dbReference type="SMART" id="SM00382">
    <property type="entry name" value="AAA"/>
    <property type="match status" value="1"/>
</dbReference>
<dbReference type="EMBL" id="QZJZ01000082">
    <property type="protein sequence ID" value="RJP57352.1"/>
    <property type="molecule type" value="Genomic_DNA"/>
</dbReference>
<dbReference type="InterPro" id="IPR002197">
    <property type="entry name" value="HTH_Fis"/>
</dbReference>
<evidence type="ECO:0000313" key="8">
    <source>
        <dbReference type="Proteomes" id="UP000266426"/>
    </source>
</evidence>
<dbReference type="Pfam" id="PF00158">
    <property type="entry name" value="Sigma54_activat"/>
    <property type="match status" value="1"/>
</dbReference>
<dbReference type="PANTHER" id="PTHR32071:SF119">
    <property type="entry name" value="SIGMA L-DEPENDENT TRANSCRIPTIONAL REGULATOR YPLP-RELATED"/>
    <property type="match status" value="1"/>
</dbReference>
<keyword evidence="2" id="KW-0067">ATP-binding</keyword>
<dbReference type="Gene3D" id="1.10.8.60">
    <property type="match status" value="1"/>
</dbReference>
<gene>
    <name evidence="7" type="ORF">C4541_10350</name>
</gene>
<evidence type="ECO:0000259" key="6">
    <source>
        <dbReference type="PROSITE" id="PS50045"/>
    </source>
</evidence>
<keyword evidence="3" id="KW-0805">Transcription regulation</keyword>
<dbReference type="PROSITE" id="PS50045">
    <property type="entry name" value="SIGMA54_INTERACT_4"/>
    <property type="match status" value="1"/>
</dbReference>
<feature type="domain" description="Sigma-54 factor interaction" evidence="6">
    <location>
        <begin position="27"/>
        <end position="256"/>
    </location>
</feature>
<dbReference type="CDD" id="cd00009">
    <property type="entry name" value="AAA"/>
    <property type="match status" value="1"/>
</dbReference>
<dbReference type="Pfam" id="PF02954">
    <property type="entry name" value="HTH_8"/>
    <property type="match status" value="1"/>
</dbReference>
<comment type="caution">
    <text evidence="7">The sequence shown here is derived from an EMBL/GenBank/DDBJ whole genome shotgun (WGS) entry which is preliminary data.</text>
</comment>
<dbReference type="FunFam" id="3.40.50.300:FF:000006">
    <property type="entry name" value="DNA-binding transcriptional regulator NtrC"/>
    <property type="match status" value="1"/>
</dbReference>
<dbReference type="InterPro" id="IPR058031">
    <property type="entry name" value="AAA_lid_NorR"/>
</dbReference>
<keyword evidence="4" id="KW-0238">DNA-binding</keyword>
<dbReference type="PROSITE" id="PS00688">
    <property type="entry name" value="SIGMA54_INTERACT_3"/>
    <property type="match status" value="1"/>
</dbReference>
<keyword evidence="1" id="KW-0547">Nucleotide-binding</keyword>
<dbReference type="InterPro" id="IPR002078">
    <property type="entry name" value="Sigma_54_int"/>
</dbReference>
<dbReference type="Gene3D" id="3.40.50.300">
    <property type="entry name" value="P-loop containing nucleotide triphosphate hydrolases"/>
    <property type="match status" value="1"/>
</dbReference>
<dbReference type="AlphaFoldDB" id="A0A3A4QX68"/>
<dbReference type="InterPro" id="IPR025944">
    <property type="entry name" value="Sigma_54_int_dom_CS"/>
</dbReference>
<proteinExistence type="predicted"/>
<evidence type="ECO:0000256" key="1">
    <source>
        <dbReference type="ARBA" id="ARBA00022741"/>
    </source>
</evidence>
<evidence type="ECO:0000313" key="7">
    <source>
        <dbReference type="EMBL" id="RJP57352.1"/>
    </source>
</evidence>
<dbReference type="InterPro" id="IPR025662">
    <property type="entry name" value="Sigma_54_int_dom_ATP-bd_1"/>
</dbReference>
<dbReference type="SUPFAM" id="SSF52540">
    <property type="entry name" value="P-loop containing nucleoside triphosphate hydrolases"/>
    <property type="match status" value="1"/>
</dbReference>
<dbReference type="InterPro" id="IPR009057">
    <property type="entry name" value="Homeodomain-like_sf"/>
</dbReference>
<accession>A0A3A4QX68</accession>
<dbReference type="SUPFAM" id="SSF46689">
    <property type="entry name" value="Homeodomain-like"/>
    <property type="match status" value="1"/>
</dbReference>
<dbReference type="PROSITE" id="PS00675">
    <property type="entry name" value="SIGMA54_INTERACT_1"/>
    <property type="match status" value="1"/>
</dbReference>
<sequence>MPIYHMENEKMLKRHQLLQNKLRQFGFITQNAALLNQLEMMERIVPTDISVLITGESGTGKNILAEYIHKNSPRKNNNFITLDVGCLSPQIIESELFGHVKGSFTSAVSDHKGAFERAQNGTIFLDEITELDLNLQKKLLRVLEDKVIRRLGGEREIRLDLRIITATNKDIRQLVKSGKFRQDLYYRLNETTVHLPPLRERPEDIGPICQFFLDIYNKQYAKKISSVSTAAMSLMQDYSWPGNIRELRNVIKSATALSKREVLWIEDLNIFSKSTADTNPQFNGIKPLDTLEKEYLLYALKIFDGNKTKTAQALDISRPRLQRILERHKIAE</sequence>
<keyword evidence="5" id="KW-0804">Transcription</keyword>
<protein>
    <submittedName>
        <fullName evidence="7">Sigma-54-dependent Fis family transcriptional regulator</fullName>
    </submittedName>
</protein>
<dbReference type="Gene3D" id="1.10.10.60">
    <property type="entry name" value="Homeodomain-like"/>
    <property type="match status" value="1"/>
</dbReference>
<evidence type="ECO:0000256" key="3">
    <source>
        <dbReference type="ARBA" id="ARBA00023015"/>
    </source>
</evidence>
<dbReference type="GO" id="GO:0006355">
    <property type="term" value="P:regulation of DNA-templated transcription"/>
    <property type="evidence" value="ECO:0007669"/>
    <property type="project" value="InterPro"/>
</dbReference>
<dbReference type="Proteomes" id="UP000266426">
    <property type="component" value="Unassembled WGS sequence"/>
</dbReference>